<sequence>MVERRLGALPASAEFLRWLDVAGIIDELCPVREVAHLTHGQVVEALVANRRSSWSTTGASRP</sequence>
<protein>
    <recommendedName>
        <fullName evidence="3">DUF4277 domain-containing protein</fullName>
    </recommendedName>
</protein>
<evidence type="ECO:0008006" key="3">
    <source>
        <dbReference type="Google" id="ProtNLM"/>
    </source>
</evidence>
<name>A0A918YLR3_9ACTN</name>
<comment type="caution">
    <text evidence="1">The sequence shown here is derived from an EMBL/GenBank/DDBJ whole genome shotgun (WGS) entry which is preliminary data.</text>
</comment>
<dbReference type="EMBL" id="BMVG01000016">
    <property type="protein sequence ID" value="GHE08485.1"/>
    <property type="molecule type" value="Genomic_DNA"/>
</dbReference>
<keyword evidence="2" id="KW-1185">Reference proteome</keyword>
<evidence type="ECO:0000313" key="2">
    <source>
        <dbReference type="Proteomes" id="UP000655443"/>
    </source>
</evidence>
<organism evidence="1 2">
    <name type="scientific">Streptomyces alanosinicus</name>
    <dbReference type="NCBI Taxonomy" id="68171"/>
    <lineage>
        <taxon>Bacteria</taxon>
        <taxon>Bacillati</taxon>
        <taxon>Actinomycetota</taxon>
        <taxon>Actinomycetes</taxon>
        <taxon>Kitasatosporales</taxon>
        <taxon>Streptomycetaceae</taxon>
        <taxon>Streptomyces</taxon>
    </lineage>
</organism>
<dbReference type="Proteomes" id="UP000655443">
    <property type="component" value="Unassembled WGS sequence"/>
</dbReference>
<reference evidence="1" key="2">
    <citation type="submission" date="2020-09" db="EMBL/GenBank/DDBJ databases">
        <authorList>
            <person name="Sun Q."/>
            <person name="Ohkuma M."/>
        </authorList>
    </citation>
    <scope>NUCLEOTIDE SEQUENCE</scope>
    <source>
        <strain evidence="1">JCM 4714</strain>
    </source>
</reference>
<dbReference type="AlphaFoldDB" id="A0A918YLR3"/>
<accession>A0A918YLR3</accession>
<evidence type="ECO:0000313" key="1">
    <source>
        <dbReference type="EMBL" id="GHE08485.1"/>
    </source>
</evidence>
<reference evidence="1" key="1">
    <citation type="journal article" date="2014" name="Int. J. Syst. Evol. Microbiol.">
        <title>Complete genome sequence of Corynebacterium casei LMG S-19264T (=DSM 44701T), isolated from a smear-ripened cheese.</title>
        <authorList>
            <consortium name="US DOE Joint Genome Institute (JGI-PGF)"/>
            <person name="Walter F."/>
            <person name="Albersmeier A."/>
            <person name="Kalinowski J."/>
            <person name="Ruckert C."/>
        </authorList>
    </citation>
    <scope>NUCLEOTIDE SEQUENCE</scope>
    <source>
        <strain evidence="1">JCM 4714</strain>
    </source>
</reference>
<proteinExistence type="predicted"/>
<gene>
    <name evidence="1" type="ORF">GCM10010339_57200</name>
</gene>